<evidence type="ECO:0000256" key="3">
    <source>
        <dbReference type="ARBA" id="ARBA00022692"/>
    </source>
</evidence>
<name>A0A1U9NK20_9BACT</name>
<dbReference type="EMBL" id="CP019791">
    <property type="protein sequence ID" value="AQT68157.1"/>
    <property type="molecule type" value="Genomic_DNA"/>
</dbReference>
<evidence type="ECO:0000256" key="2">
    <source>
        <dbReference type="ARBA" id="ARBA00022481"/>
    </source>
</evidence>
<reference evidence="8" key="1">
    <citation type="submission" date="2017-02" db="EMBL/GenBank/DDBJ databases">
        <title>Comparative genomics and description of representatives of a novel lineage of planctomycetes thriving in anoxic sediments.</title>
        <authorList>
            <person name="Spring S."/>
            <person name="Bunk B."/>
            <person name="Sproer C."/>
        </authorList>
    </citation>
    <scope>NUCLEOTIDE SEQUENCE [LARGE SCALE GENOMIC DNA]</scope>
    <source>
        <strain evidence="8">ST-NAGAB-D1</strain>
    </source>
</reference>
<dbReference type="OrthoDB" id="241541at2"/>
<dbReference type="STRING" id="1936003.STSP2_01312"/>
<dbReference type="PANTHER" id="PTHR30093">
    <property type="entry name" value="GENERAL SECRETION PATHWAY PROTEIN G"/>
    <property type="match status" value="1"/>
</dbReference>
<comment type="subcellular location">
    <subcellularLocation>
        <location evidence="1">Membrane</location>
        <topology evidence="1">Single-pass membrane protein</topology>
    </subcellularLocation>
</comment>
<dbReference type="PANTHER" id="PTHR30093:SF44">
    <property type="entry name" value="TYPE II SECRETION SYSTEM CORE PROTEIN G"/>
    <property type="match status" value="1"/>
</dbReference>
<accession>A0A1U9NK20</accession>
<dbReference type="KEGG" id="alus:STSP2_01312"/>
<gene>
    <name evidence="7" type="ORF">STSP2_01312</name>
</gene>
<dbReference type="Pfam" id="PF07963">
    <property type="entry name" value="N_methyl"/>
    <property type="match status" value="1"/>
</dbReference>
<protein>
    <submittedName>
        <fullName evidence="7">Putative major pilin subunit</fullName>
    </submittedName>
</protein>
<dbReference type="InterPro" id="IPR012902">
    <property type="entry name" value="N_methyl_site"/>
</dbReference>
<dbReference type="AlphaFoldDB" id="A0A1U9NK20"/>
<dbReference type="SUPFAM" id="SSF54523">
    <property type="entry name" value="Pili subunits"/>
    <property type="match status" value="1"/>
</dbReference>
<dbReference type="RefSeq" id="WP_146664018.1">
    <property type="nucleotide sequence ID" value="NZ_CP019791.1"/>
</dbReference>
<evidence type="ECO:0000313" key="7">
    <source>
        <dbReference type="EMBL" id="AQT68157.1"/>
    </source>
</evidence>
<dbReference type="InterPro" id="IPR045584">
    <property type="entry name" value="Pilin-like"/>
</dbReference>
<organism evidence="7 8">
    <name type="scientific">Anaerohalosphaera lusitana</name>
    <dbReference type="NCBI Taxonomy" id="1936003"/>
    <lineage>
        <taxon>Bacteria</taxon>
        <taxon>Pseudomonadati</taxon>
        <taxon>Planctomycetota</taxon>
        <taxon>Phycisphaerae</taxon>
        <taxon>Sedimentisphaerales</taxon>
        <taxon>Anaerohalosphaeraceae</taxon>
        <taxon>Anaerohalosphaera</taxon>
    </lineage>
</organism>
<keyword evidence="2" id="KW-0488">Methylation</keyword>
<dbReference type="PROSITE" id="PS00409">
    <property type="entry name" value="PROKAR_NTER_METHYL"/>
    <property type="match status" value="1"/>
</dbReference>
<proteinExistence type="predicted"/>
<dbReference type="Gene3D" id="3.30.700.10">
    <property type="entry name" value="Glycoprotein, Type 4 Pilin"/>
    <property type="match status" value="1"/>
</dbReference>
<evidence type="ECO:0000313" key="8">
    <source>
        <dbReference type="Proteomes" id="UP000189674"/>
    </source>
</evidence>
<evidence type="ECO:0000256" key="4">
    <source>
        <dbReference type="ARBA" id="ARBA00022989"/>
    </source>
</evidence>
<keyword evidence="5 6" id="KW-0472">Membrane</keyword>
<dbReference type="Proteomes" id="UP000189674">
    <property type="component" value="Chromosome"/>
</dbReference>
<feature type="transmembrane region" description="Helical" evidence="6">
    <location>
        <begin position="12"/>
        <end position="35"/>
    </location>
</feature>
<dbReference type="GO" id="GO:0016020">
    <property type="term" value="C:membrane"/>
    <property type="evidence" value="ECO:0007669"/>
    <property type="project" value="UniProtKB-SubCell"/>
</dbReference>
<keyword evidence="8" id="KW-1185">Reference proteome</keyword>
<evidence type="ECO:0000256" key="1">
    <source>
        <dbReference type="ARBA" id="ARBA00004167"/>
    </source>
</evidence>
<evidence type="ECO:0000256" key="5">
    <source>
        <dbReference type="ARBA" id="ARBA00023136"/>
    </source>
</evidence>
<dbReference type="NCBIfam" id="TIGR02532">
    <property type="entry name" value="IV_pilin_GFxxxE"/>
    <property type="match status" value="1"/>
</dbReference>
<evidence type="ECO:0000256" key="6">
    <source>
        <dbReference type="SAM" id="Phobius"/>
    </source>
</evidence>
<keyword evidence="4 6" id="KW-1133">Transmembrane helix</keyword>
<sequence>MEKRRVRGFTLIELLVVIAIIALLLAIMMPALGMVKEKARGVVCRTNLKTMGLAGKLYAEEEGGRLPELNFVEGLWIDKLTVYMAEVDEARYCPMAKKNIGEERGLYQFGSAFESWMWNYDDDEIQEYGSYCPNGWFTDWAANSSPPYNTPAENYFKHINTVRQASNVPIFADARWCDGWVYEDAYVPEDYDLETGESDAGYATTAGGAMVRYISNRHGKRTNVVFADGHAEAVDLSEMWSLKWHMNWKPKHDVKRGPDHDGTPIYRD</sequence>
<keyword evidence="3 6" id="KW-0812">Transmembrane</keyword>